<keyword evidence="3" id="KW-1003">Cell membrane</keyword>
<dbReference type="InterPro" id="IPR000515">
    <property type="entry name" value="MetI-like"/>
</dbReference>
<keyword evidence="10" id="KW-1185">Reference proteome</keyword>
<dbReference type="SUPFAM" id="SSF161098">
    <property type="entry name" value="MetI-like"/>
    <property type="match status" value="1"/>
</dbReference>
<keyword evidence="4 7" id="KW-0812">Transmembrane</keyword>
<keyword evidence="5 7" id="KW-1133">Transmembrane helix</keyword>
<evidence type="ECO:0000256" key="3">
    <source>
        <dbReference type="ARBA" id="ARBA00022475"/>
    </source>
</evidence>
<sequence length="274" mass="28215">MTTATAPPPGPRAGLRLGARLAEASWLPSALAVVGLLVLWEVAALTFLSGSKAFPPVTDVVGNVVDDHELYVRNLESTLRAVWIGWLYGNLLATAFGVVAVAVPHAERPALHLAVAISALPIIALGPIFQVSLQGDAPRAALAALAVFLTTMIGTIVGLRACDRTSLDMVRAFGGGTVTCLRKVRLRAALPDYFAALRISAPAAMLGGIIGEFIGGSDNGIGVALIAARAQADPARVWGLALVATLVAGAGYALIALVGRLLSPWAPRGLDGPR</sequence>
<feature type="domain" description="ABC transmembrane type-1" evidence="8">
    <location>
        <begin position="111"/>
        <end position="264"/>
    </location>
</feature>
<dbReference type="EMBL" id="CP116942">
    <property type="protein sequence ID" value="WCO67666.1"/>
    <property type="molecule type" value="Genomic_DNA"/>
</dbReference>
<evidence type="ECO:0000256" key="2">
    <source>
        <dbReference type="ARBA" id="ARBA00022448"/>
    </source>
</evidence>
<organism evidence="9 10">
    <name type="scientific">Iamia majanohamensis</name>
    <dbReference type="NCBI Taxonomy" id="467976"/>
    <lineage>
        <taxon>Bacteria</taxon>
        <taxon>Bacillati</taxon>
        <taxon>Actinomycetota</taxon>
        <taxon>Acidimicrobiia</taxon>
        <taxon>Acidimicrobiales</taxon>
        <taxon>Iamiaceae</taxon>
        <taxon>Iamia</taxon>
    </lineage>
</organism>
<gene>
    <name evidence="9" type="ORF">PO878_02880</name>
</gene>
<accession>A0AAE9Y8G5</accession>
<evidence type="ECO:0000256" key="7">
    <source>
        <dbReference type="SAM" id="Phobius"/>
    </source>
</evidence>
<evidence type="ECO:0000256" key="1">
    <source>
        <dbReference type="ARBA" id="ARBA00004651"/>
    </source>
</evidence>
<proteinExistence type="predicted"/>
<feature type="transmembrane region" description="Helical" evidence="7">
    <location>
        <begin position="26"/>
        <end position="48"/>
    </location>
</feature>
<evidence type="ECO:0000256" key="5">
    <source>
        <dbReference type="ARBA" id="ARBA00022989"/>
    </source>
</evidence>
<dbReference type="RefSeq" id="WP_272737187.1">
    <property type="nucleotide sequence ID" value="NZ_CP116942.1"/>
</dbReference>
<evidence type="ECO:0000313" key="9">
    <source>
        <dbReference type="EMBL" id="WCO67666.1"/>
    </source>
</evidence>
<dbReference type="GO" id="GO:0005886">
    <property type="term" value="C:plasma membrane"/>
    <property type="evidence" value="ECO:0007669"/>
    <property type="project" value="UniProtKB-SubCell"/>
</dbReference>
<reference evidence="9" key="1">
    <citation type="submission" date="2023-01" db="EMBL/GenBank/DDBJ databases">
        <title>The diversity of Class Acidimicrobiia in South China Sea sediment environments and the proposal of Iamia marina sp. nov., a novel species of the genus Iamia.</title>
        <authorList>
            <person name="He Y."/>
            <person name="Tian X."/>
        </authorList>
    </citation>
    <scope>NUCLEOTIDE SEQUENCE</scope>
    <source>
        <strain evidence="9">DSM 19957</strain>
    </source>
</reference>
<feature type="transmembrane region" description="Helical" evidence="7">
    <location>
        <begin position="110"/>
        <end position="129"/>
    </location>
</feature>
<feature type="transmembrane region" description="Helical" evidence="7">
    <location>
        <begin position="83"/>
        <end position="103"/>
    </location>
</feature>
<evidence type="ECO:0000256" key="4">
    <source>
        <dbReference type="ARBA" id="ARBA00022692"/>
    </source>
</evidence>
<dbReference type="Proteomes" id="UP001216390">
    <property type="component" value="Chromosome"/>
</dbReference>
<comment type="subcellular location">
    <subcellularLocation>
        <location evidence="1">Cell membrane</location>
        <topology evidence="1">Multi-pass membrane protein</topology>
    </subcellularLocation>
</comment>
<dbReference type="PANTHER" id="PTHR30151:SF20">
    <property type="entry name" value="ABC TRANSPORTER PERMEASE PROTEIN HI_0355-RELATED"/>
    <property type="match status" value="1"/>
</dbReference>
<keyword evidence="6 7" id="KW-0472">Membrane</keyword>
<protein>
    <submittedName>
        <fullName evidence="9">ABC transporter permease subunit</fullName>
    </submittedName>
</protein>
<feature type="transmembrane region" description="Helical" evidence="7">
    <location>
        <begin position="237"/>
        <end position="258"/>
    </location>
</feature>
<keyword evidence="2" id="KW-0813">Transport</keyword>
<evidence type="ECO:0000256" key="6">
    <source>
        <dbReference type="ARBA" id="ARBA00023136"/>
    </source>
</evidence>
<dbReference type="Pfam" id="PF00528">
    <property type="entry name" value="BPD_transp_1"/>
    <property type="match status" value="1"/>
</dbReference>
<dbReference type="InterPro" id="IPR035906">
    <property type="entry name" value="MetI-like_sf"/>
</dbReference>
<dbReference type="Gene3D" id="1.10.3720.10">
    <property type="entry name" value="MetI-like"/>
    <property type="match status" value="1"/>
</dbReference>
<dbReference type="AlphaFoldDB" id="A0AAE9Y8G5"/>
<dbReference type="PANTHER" id="PTHR30151">
    <property type="entry name" value="ALKANE SULFONATE ABC TRANSPORTER-RELATED, MEMBRANE SUBUNIT"/>
    <property type="match status" value="1"/>
</dbReference>
<dbReference type="KEGG" id="ima:PO878_02880"/>
<dbReference type="GO" id="GO:0055085">
    <property type="term" value="P:transmembrane transport"/>
    <property type="evidence" value="ECO:0007669"/>
    <property type="project" value="InterPro"/>
</dbReference>
<evidence type="ECO:0000313" key="10">
    <source>
        <dbReference type="Proteomes" id="UP001216390"/>
    </source>
</evidence>
<name>A0AAE9Y8G5_9ACTN</name>
<feature type="transmembrane region" description="Helical" evidence="7">
    <location>
        <begin position="141"/>
        <end position="162"/>
    </location>
</feature>
<evidence type="ECO:0000259" key="8">
    <source>
        <dbReference type="Pfam" id="PF00528"/>
    </source>
</evidence>